<dbReference type="InterPro" id="IPR006342">
    <property type="entry name" value="FkbM_mtfrase"/>
</dbReference>
<dbReference type="PANTHER" id="PTHR34203:SF15">
    <property type="entry name" value="SLL1173 PROTEIN"/>
    <property type="match status" value="1"/>
</dbReference>
<reference evidence="2 3" key="1">
    <citation type="submission" date="2023-09" db="EMBL/GenBank/DDBJ databases">
        <title>Xinfangfangia sedmenti sp. nov., isolated the sedment.</title>
        <authorList>
            <person name="Xu L."/>
        </authorList>
    </citation>
    <scope>NUCLEOTIDE SEQUENCE [LARGE SCALE GENOMIC DNA]</scope>
    <source>
        <strain evidence="2 3">LG-4</strain>
    </source>
</reference>
<organism evidence="2 3">
    <name type="scientific">Ruixingdingia sedimenti</name>
    <dbReference type="NCBI Taxonomy" id="3073604"/>
    <lineage>
        <taxon>Bacteria</taxon>
        <taxon>Pseudomonadati</taxon>
        <taxon>Pseudomonadota</taxon>
        <taxon>Alphaproteobacteria</taxon>
        <taxon>Rhodobacterales</taxon>
        <taxon>Paracoccaceae</taxon>
        <taxon>Ruixingdingia</taxon>
    </lineage>
</organism>
<protein>
    <submittedName>
        <fullName evidence="2">FkbM family methyltransferase</fullName>
    </submittedName>
</protein>
<keyword evidence="2" id="KW-0808">Transferase</keyword>
<dbReference type="GO" id="GO:0008168">
    <property type="term" value="F:methyltransferase activity"/>
    <property type="evidence" value="ECO:0007669"/>
    <property type="project" value="UniProtKB-KW"/>
</dbReference>
<dbReference type="Proteomes" id="UP001247754">
    <property type="component" value="Unassembled WGS sequence"/>
</dbReference>
<comment type="caution">
    <text evidence="2">The sequence shown here is derived from an EMBL/GenBank/DDBJ whole genome shotgun (WGS) entry which is preliminary data.</text>
</comment>
<gene>
    <name evidence="2" type="ORF">RGD00_21080</name>
</gene>
<dbReference type="PANTHER" id="PTHR34203">
    <property type="entry name" value="METHYLTRANSFERASE, FKBM FAMILY PROTEIN"/>
    <property type="match status" value="1"/>
</dbReference>
<dbReference type="EMBL" id="JAVKPH010000046">
    <property type="protein sequence ID" value="MDR5655108.1"/>
    <property type="molecule type" value="Genomic_DNA"/>
</dbReference>
<dbReference type="InterPro" id="IPR052514">
    <property type="entry name" value="SAM-dependent_MTase"/>
</dbReference>
<dbReference type="NCBIfam" id="TIGR01444">
    <property type="entry name" value="fkbM_fam"/>
    <property type="match status" value="1"/>
</dbReference>
<dbReference type="SUPFAM" id="SSF53335">
    <property type="entry name" value="S-adenosyl-L-methionine-dependent methyltransferases"/>
    <property type="match status" value="1"/>
</dbReference>
<dbReference type="Pfam" id="PF05050">
    <property type="entry name" value="Methyltransf_21"/>
    <property type="match status" value="1"/>
</dbReference>
<feature type="domain" description="Methyltransferase FkbM" evidence="1">
    <location>
        <begin position="73"/>
        <end position="227"/>
    </location>
</feature>
<proteinExistence type="predicted"/>
<sequence length="244" mass="27391">MKRNLRTLVSKELKRFCNRIWPADVRIIRYRGLKWLLDRRNRVDRKIICGGYEEDQVDYLLAQAGPNLDYFLDIGANLGLYTLQVAAEQRARHVWAFEPDPRNYAQLLANLYLNGLTTRVQTYRCAASDAAGTAPFAIYPTGSTGQSRIAAGTEGIDKAIQVECTSIDTLLSCSGKTVAIKIDVEGHERAVLKGATALLQNNSCVLQIEAWPDRVAALIEMMASMGFVHIKTIHEDHYFTNNDR</sequence>
<dbReference type="InterPro" id="IPR029063">
    <property type="entry name" value="SAM-dependent_MTases_sf"/>
</dbReference>
<keyword evidence="2" id="KW-0489">Methyltransferase</keyword>
<keyword evidence="3" id="KW-1185">Reference proteome</keyword>
<accession>A0ABU1FEZ3</accession>
<dbReference type="RefSeq" id="WP_310459218.1">
    <property type="nucleotide sequence ID" value="NZ_JAVKPH010000046.1"/>
</dbReference>
<name>A0ABU1FEZ3_9RHOB</name>
<dbReference type="GO" id="GO:0032259">
    <property type="term" value="P:methylation"/>
    <property type="evidence" value="ECO:0007669"/>
    <property type="project" value="UniProtKB-KW"/>
</dbReference>
<evidence type="ECO:0000313" key="2">
    <source>
        <dbReference type="EMBL" id="MDR5655108.1"/>
    </source>
</evidence>
<dbReference type="Gene3D" id="3.40.50.150">
    <property type="entry name" value="Vaccinia Virus protein VP39"/>
    <property type="match status" value="1"/>
</dbReference>
<evidence type="ECO:0000259" key="1">
    <source>
        <dbReference type="Pfam" id="PF05050"/>
    </source>
</evidence>
<evidence type="ECO:0000313" key="3">
    <source>
        <dbReference type="Proteomes" id="UP001247754"/>
    </source>
</evidence>